<dbReference type="eggNOG" id="COG0007">
    <property type="taxonomic scope" value="Bacteria"/>
</dbReference>
<dbReference type="InParanoid" id="Q9RZD8"/>
<evidence type="ECO:0000259" key="6">
    <source>
        <dbReference type="Pfam" id="PF00590"/>
    </source>
</evidence>
<keyword evidence="9" id="KW-1185">Reference proteome</keyword>
<dbReference type="GO" id="GO:0032259">
    <property type="term" value="P:methylation"/>
    <property type="evidence" value="ECO:0007669"/>
    <property type="project" value="UniProtKB-KW"/>
</dbReference>
<dbReference type="HOGENOM" id="CLU_011276_6_0_0"/>
<dbReference type="Pfam" id="PF00590">
    <property type="entry name" value="TP_methylase"/>
    <property type="match status" value="1"/>
</dbReference>
<keyword evidence="2" id="KW-0489">Methyltransferase</keyword>
<dbReference type="FunFam" id="3.30.950.10:FF:000001">
    <property type="entry name" value="Siroheme synthase"/>
    <property type="match status" value="1"/>
</dbReference>
<dbReference type="KEGG" id="dra:DR_A0011"/>
<dbReference type="SUPFAM" id="SSF69618">
    <property type="entry name" value="HemD-like"/>
    <property type="match status" value="1"/>
</dbReference>
<proteinExistence type="predicted"/>
<dbReference type="Gene3D" id="3.30.950.10">
    <property type="entry name" value="Methyltransferase, Cobalt-precorrin-4 Transmethylase, Domain 2"/>
    <property type="match status" value="1"/>
</dbReference>
<dbReference type="SUPFAM" id="SSF53790">
    <property type="entry name" value="Tetrapyrrole methylase"/>
    <property type="match status" value="1"/>
</dbReference>
<dbReference type="PANTHER" id="PTHR45790:SF3">
    <property type="entry name" value="S-ADENOSYL-L-METHIONINE-DEPENDENT UROPORPHYRINOGEN III METHYLTRANSFERASE, CHLOROPLASTIC"/>
    <property type="match status" value="1"/>
</dbReference>
<dbReference type="NCBIfam" id="NF004790">
    <property type="entry name" value="PRK06136.1"/>
    <property type="match status" value="1"/>
</dbReference>
<dbReference type="PROSITE" id="PS00839">
    <property type="entry name" value="SUMT_1"/>
    <property type="match status" value="1"/>
</dbReference>
<sequence length="517" mass="53513">MKNWVLIRRPPHKEKSPMSEVSLPAALPAPFVSLVGAGPGDPGLLTLRAREVLAQADVVLTDALVSPALLAHCPQARVVEVGKRGFLPSAKQEDINDLIVREALAGGGQRVVRLKGGDPFVFGRGGEEALACRAAGVPCEIVPGVSSAVAAAAYAGIPVTHRGLSRSFAVLTGTDRHGPAAYAEIAGVDTLVFLMGVRHLPQITADLIAAGRDPQTPAAAVQWASTPQQRTVRATLGTLAQRAAEAGLGAPAVTVVGAVAALHDDLDWFCPAPLPLQGAQVAVTRTREQTGSELAALLSGRGAQVSEIPLLRFVPASSPRTLVGALNGFDGWVLLTSEQAVRALARTLLAAGRDLRVLARARIAAVGSGTAWTLREYGLAPDFVPTRSGSRHLGAELPAAPGEVALHVGSQDTDAVLEMALSARGIEYVAAEAYRSELSELTPAQREQLQEAQVVTLASAVGARALAQVAGTSFTAAVIGPQTELAAREAGFTRLILAEQPTLASLSDAVQRACRAG</sequence>
<evidence type="ECO:0000256" key="3">
    <source>
        <dbReference type="ARBA" id="ARBA00022679"/>
    </source>
</evidence>
<dbReference type="PaxDb" id="243230-DR_A0011"/>
<dbReference type="GO" id="GO:0019354">
    <property type="term" value="P:siroheme biosynthetic process"/>
    <property type="evidence" value="ECO:0000318"/>
    <property type="project" value="GO_Central"/>
</dbReference>
<dbReference type="InterPro" id="IPR036108">
    <property type="entry name" value="4pyrrol_syn_uPrphyn_synt_sf"/>
</dbReference>
<keyword evidence="4" id="KW-0949">S-adenosyl-L-methionine</keyword>
<dbReference type="InterPro" id="IPR003043">
    <property type="entry name" value="Uropor_MeTrfase_CS"/>
</dbReference>
<keyword evidence="5" id="KW-0627">Porphyrin biosynthesis</keyword>
<dbReference type="InterPro" id="IPR003754">
    <property type="entry name" value="4pyrrol_synth_uPrphyn_synth"/>
</dbReference>
<dbReference type="GO" id="GO:0004852">
    <property type="term" value="F:uroporphyrinogen-III synthase activity"/>
    <property type="evidence" value="ECO:0007669"/>
    <property type="project" value="InterPro"/>
</dbReference>
<dbReference type="GO" id="GO:0004851">
    <property type="term" value="F:uroporphyrin-III C-methyltransferase activity"/>
    <property type="evidence" value="ECO:0000318"/>
    <property type="project" value="GO_Central"/>
</dbReference>
<dbReference type="Proteomes" id="UP000002524">
    <property type="component" value="Chromosome 2"/>
</dbReference>
<accession>Q9RZD8</accession>
<evidence type="ECO:0000256" key="2">
    <source>
        <dbReference type="ARBA" id="ARBA00022603"/>
    </source>
</evidence>
<dbReference type="PIR" id="G75593">
    <property type="entry name" value="G75593"/>
</dbReference>
<evidence type="ECO:0000256" key="1">
    <source>
        <dbReference type="ARBA" id="ARBA00012162"/>
    </source>
</evidence>
<dbReference type="FunCoup" id="Q9RZD8">
    <property type="interactions" value="377"/>
</dbReference>
<gene>
    <name evidence="8" type="ordered locus">DR_A0011</name>
</gene>
<dbReference type="PANTHER" id="PTHR45790">
    <property type="entry name" value="SIROHEME SYNTHASE-RELATED"/>
    <property type="match status" value="1"/>
</dbReference>
<dbReference type="EC" id="2.1.1.107" evidence="1"/>
<keyword evidence="3" id="KW-0808">Transferase</keyword>
<dbReference type="CDD" id="cd06578">
    <property type="entry name" value="HemD"/>
    <property type="match status" value="1"/>
</dbReference>
<dbReference type="Gene3D" id="3.40.1010.10">
    <property type="entry name" value="Cobalt-precorrin-4 Transmethylase, Domain 1"/>
    <property type="match status" value="1"/>
</dbReference>
<dbReference type="InterPro" id="IPR000878">
    <property type="entry name" value="4pyrrol_Mease"/>
</dbReference>
<dbReference type="InterPro" id="IPR050161">
    <property type="entry name" value="Siro_Cobalamin_biosynth"/>
</dbReference>
<dbReference type="Gene3D" id="3.40.50.10090">
    <property type="match status" value="2"/>
</dbReference>
<dbReference type="InterPro" id="IPR006366">
    <property type="entry name" value="CobA/CysG_C"/>
</dbReference>
<evidence type="ECO:0000259" key="7">
    <source>
        <dbReference type="Pfam" id="PF02602"/>
    </source>
</evidence>
<evidence type="ECO:0000256" key="4">
    <source>
        <dbReference type="ARBA" id="ARBA00022691"/>
    </source>
</evidence>
<dbReference type="InterPro" id="IPR014777">
    <property type="entry name" value="4pyrrole_Mease_sub1"/>
</dbReference>
<dbReference type="STRING" id="243230.DR_A0011"/>
<dbReference type="FunFam" id="3.40.1010.10:FF:000001">
    <property type="entry name" value="Siroheme synthase"/>
    <property type="match status" value="1"/>
</dbReference>
<dbReference type="NCBIfam" id="TIGR01469">
    <property type="entry name" value="cobA_cysG_Cterm"/>
    <property type="match status" value="1"/>
</dbReference>
<name>Q9RZD8_DEIRA</name>
<feature type="domain" description="Tetrapyrrole methylase" evidence="6">
    <location>
        <begin position="32"/>
        <end position="240"/>
    </location>
</feature>
<dbReference type="EMBL" id="AE001825">
    <property type="protein sequence ID" value="AAF12287.1"/>
    <property type="molecule type" value="Genomic_DNA"/>
</dbReference>
<evidence type="ECO:0000313" key="8">
    <source>
        <dbReference type="EMBL" id="AAF12287.1"/>
    </source>
</evidence>
<organism evidence="8 9">
    <name type="scientific">Deinococcus radiodurans (strain ATCC 13939 / DSM 20539 / JCM 16871 / CCUG 27074 / LMG 4051 / NBRC 15346 / NCIMB 9279 / VKM B-1422 / R1)</name>
    <dbReference type="NCBI Taxonomy" id="243230"/>
    <lineage>
        <taxon>Bacteria</taxon>
        <taxon>Thermotogati</taxon>
        <taxon>Deinococcota</taxon>
        <taxon>Deinococci</taxon>
        <taxon>Deinococcales</taxon>
        <taxon>Deinococcaceae</taxon>
        <taxon>Deinococcus</taxon>
    </lineage>
</organism>
<dbReference type="Pfam" id="PF02602">
    <property type="entry name" value="HEM4"/>
    <property type="match status" value="1"/>
</dbReference>
<dbReference type="eggNOG" id="COG1587">
    <property type="taxonomic scope" value="Bacteria"/>
</dbReference>
<evidence type="ECO:0000256" key="5">
    <source>
        <dbReference type="ARBA" id="ARBA00023244"/>
    </source>
</evidence>
<reference evidence="8 9" key="1">
    <citation type="journal article" date="1999" name="Science">
        <title>Genome sequence of the radioresistant bacterium Deinococcus radiodurans R1.</title>
        <authorList>
            <person name="White O."/>
            <person name="Eisen J.A."/>
            <person name="Heidelberg J.F."/>
            <person name="Hickey E.K."/>
            <person name="Peterson J.D."/>
            <person name="Dodson R.J."/>
            <person name="Haft D.H."/>
            <person name="Gwinn M.L."/>
            <person name="Nelson W.C."/>
            <person name="Richardson D.L."/>
            <person name="Moffat K.S."/>
            <person name="Qin H."/>
            <person name="Jiang L."/>
            <person name="Pamphile W."/>
            <person name="Crosby M."/>
            <person name="Shen M."/>
            <person name="Vamathevan J.J."/>
            <person name="Lam P."/>
            <person name="McDonald L."/>
            <person name="Utterback T."/>
            <person name="Zalewski C."/>
            <person name="Makarova K.S."/>
            <person name="Aravind L."/>
            <person name="Daly M.J."/>
            <person name="Minton K.W."/>
            <person name="Fleischmann R.D."/>
            <person name="Ketchum K.A."/>
            <person name="Nelson K.E."/>
            <person name="Salzberg S."/>
            <person name="Smith H.O."/>
            <person name="Venter J.C."/>
            <person name="Fraser C.M."/>
        </authorList>
    </citation>
    <scope>NUCLEOTIDE SEQUENCE [LARGE SCALE GENOMIC DNA]</scope>
    <source>
        <strain evidence="9">ATCC 13939 / DSM 20539 / JCM 16871 / LMG 4051 / NBRC 15346 / NCIMB 9279 / R1 / VKM B-1422</strain>
    </source>
</reference>
<dbReference type="AlphaFoldDB" id="Q9RZD8"/>
<dbReference type="InterPro" id="IPR035996">
    <property type="entry name" value="4pyrrol_Methylase_sf"/>
</dbReference>
<dbReference type="OrthoDB" id="9815856at2"/>
<protein>
    <recommendedName>
        <fullName evidence="1">uroporphyrinogen-III C-methyltransferase</fullName>
        <ecNumber evidence="1">2.1.1.107</ecNumber>
    </recommendedName>
</protein>
<dbReference type="EnsemblBacteria" id="AAF12287">
    <property type="protein sequence ID" value="AAF12287"/>
    <property type="gene ID" value="DR_A0011"/>
</dbReference>
<feature type="domain" description="Tetrapyrrole biosynthesis uroporphyrinogen III synthase" evidence="7">
    <location>
        <begin position="292"/>
        <end position="506"/>
    </location>
</feature>
<dbReference type="PATRIC" id="fig|243230.17.peg.2896"/>
<dbReference type="CDD" id="cd11642">
    <property type="entry name" value="SUMT"/>
    <property type="match status" value="1"/>
</dbReference>
<dbReference type="InterPro" id="IPR014776">
    <property type="entry name" value="4pyrrole_Mease_sub2"/>
</dbReference>
<evidence type="ECO:0000313" key="9">
    <source>
        <dbReference type="Proteomes" id="UP000002524"/>
    </source>
</evidence>